<evidence type="ECO:0000259" key="2">
    <source>
        <dbReference type="Pfam" id="PF13204"/>
    </source>
</evidence>
<proteinExistence type="predicted"/>
<sequence>MNIFLNIKEARLLQLKHFLVLTLFFIIFCNIHSTHAQLRISENKRYLIDENGEAFFWMADTAWELIHRLDKEETKIYLENRAKKGFNVIQTVALAELNGLKEGNADDDLPLIDLDPSQPNEAYFEHLDWVIKEANKLGLYVALLPTWGDKFNLKWGVGPIIFNAENAELYGAYLAKRYQNDKIIWVLGGDRNPETTEHKLIINAMAEGIKNICKDNQLITYHPQGGTVASSFFGDEEWLAIDLFQSGHFQKDYPNFKLTKGSYQNPKIRPVIDAEPCYEDHPINWKPSEGWYESFDVRRAAYWSILSGAAGHSYGNHNIWQMWEKGRTAISSARTPWQQALDHEGAFQMGYMRTFFEQIEWQKLKPCDDIILSPQTDTTKLGQTCKGSISDDSNFGVFYIPYGDSIRLRKDFLRSSTVEYEWFNPRIGKSMRATKRDLNINNIFNPPGNPKKGNDWVLLLRVNQITQK</sequence>
<reference evidence="3 4" key="1">
    <citation type="submission" date="2018-03" db="EMBL/GenBank/DDBJ databases">
        <title>Genomic Encyclopedia of Archaeal and Bacterial Type Strains, Phase II (KMG-II): from individual species to whole genera.</title>
        <authorList>
            <person name="Goeker M."/>
        </authorList>
    </citation>
    <scope>NUCLEOTIDE SEQUENCE [LARGE SCALE GENOMIC DNA]</scope>
    <source>
        <strain evidence="3 4">DSM 28229</strain>
    </source>
</reference>
<dbReference type="InterPro" id="IPR017853">
    <property type="entry name" value="GH"/>
</dbReference>
<dbReference type="SUPFAM" id="SSF51445">
    <property type="entry name" value="(Trans)glycosidases"/>
    <property type="match status" value="1"/>
</dbReference>
<feature type="domain" description="Putative collagen-binding" evidence="1">
    <location>
        <begin position="392"/>
        <end position="460"/>
    </location>
</feature>
<evidence type="ECO:0000259" key="1">
    <source>
        <dbReference type="Pfam" id="PF12904"/>
    </source>
</evidence>
<dbReference type="Gene3D" id="3.20.20.80">
    <property type="entry name" value="Glycosidases"/>
    <property type="match status" value="1"/>
</dbReference>
<dbReference type="InterPro" id="IPR024749">
    <property type="entry name" value="Collagen-bd_put"/>
</dbReference>
<dbReference type="EMBL" id="QGDO01000010">
    <property type="protein sequence ID" value="PWJ34968.1"/>
    <property type="molecule type" value="Genomic_DNA"/>
</dbReference>
<accession>A0A315YXU1</accession>
<dbReference type="OrthoDB" id="59486at2"/>
<evidence type="ECO:0000313" key="3">
    <source>
        <dbReference type="EMBL" id="PWJ34968.1"/>
    </source>
</evidence>
<protein>
    <submittedName>
        <fullName evidence="3">Collagenase-like protein with putative collagen-binding domain</fullName>
    </submittedName>
</protein>
<name>A0A315YXU1_SEDFL</name>
<comment type="caution">
    <text evidence="3">The sequence shown here is derived from an EMBL/GenBank/DDBJ whole genome shotgun (WGS) entry which is preliminary data.</text>
</comment>
<evidence type="ECO:0000313" key="4">
    <source>
        <dbReference type="Proteomes" id="UP000245535"/>
    </source>
</evidence>
<dbReference type="Proteomes" id="UP000245535">
    <property type="component" value="Unassembled WGS sequence"/>
</dbReference>
<dbReference type="PANTHER" id="PTHR37836:SF3">
    <property type="entry name" value="ENDOGLUCANASE"/>
    <property type="match status" value="1"/>
</dbReference>
<dbReference type="PANTHER" id="PTHR37836">
    <property type="entry name" value="LMO1036 PROTEIN"/>
    <property type="match status" value="1"/>
</dbReference>
<organism evidence="3 4">
    <name type="scientific">Sediminitomix flava</name>
    <dbReference type="NCBI Taxonomy" id="379075"/>
    <lineage>
        <taxon>Bacteria</taxon>
        <taxon>Pseudomonadati</taxon>
        <taxon>Bacteroidota</taxon>
        <taxon>Cytophagia</taxon>
        <taxon>Cytophagales</taxon>
        <taxon>Flammeovirgaceae</taxon>
        <taxon>Sediminitomix</taxon>
    </lineage>
</organism>
<dbReference type="AlphaFoldDB" id="A0A315YXU1"/>
<dbReference type="Pfam" id="PF13204">
    <property type="entry name" value="Apiosidase"/>
    <property type="match status" value="1"/>
</dbReference>
<gene>
    <name evidence="3" type="ORF">BC781_1109</name>
</gene>
<feature type="domain" description="Apiosidase-like catalytic" evidence="2">
    <location>
        <begin position="41"/>
        <end position="362"/>
    </location>
</feature>
<keyword evidence="4" id="KW-1185">Reference proteome</keyword>
<dbReference type="RefSeq" id="WP_109622705.1">
    <property type="nucleotide sequence ID" value="NZ_QGDO01000010.1"/>
</dbReference>
<dbReference type="Pfam" id="PF12904">
    <property type="entry name" value="Collagen_bind_2"/>
    <property type="match status" value="1"/>
</dbReference>
<dbReference type="InterPro" id="IPR025277">
    <property type="entry name" value="Apiosidase-like_cat_dom"/>
</dbReference>